<dbReference type="EMBL" id="JACEEZ010003148">
    <property type="protein sequence ID" value="KAG0727619.1"/>
    <property type="molecule type" value="Genomic_DNA"/>
</dbReference>
<dbReference type="PANTHER" id="PTHR24198">
    <property type="entry name" value="ANKYRIN REPEAT AND PROTEIN KINASE DOMAIN-CONTAINING PROTEIN"/>
    <property type="match status" value="1"/>
</dbReference>
<protein>
    <submittedName>
        <fullName evidence="6">Ankyrin repeat domain-containing protein 50</fullName>
    </submittedName>
</protein>
<feature type="repeat" description="ANK" evidence="3">
    <location>
        <begin position="386"/>
        <end position="418"/>
    </location>
</feature>
<evidence type="ECO:0000259" key="5">
    <source>
        <dbReference type="PROSITE" id="PS50225"/>
    </source>
</evidence>
<keyword evidence="7" id="KW-1185">Reference proteome</keyword>
<evidence type="ECO:0000256" key="3">
    <source>
        <dbReference type="PROSITE-ProRule" id="PRU00023"/>
    </source>
</evidence>
<name>A0A8J4YUY0_CHIOP</name>
<dbReference type="Pfam" id="PF12796">
    <property type="entry name" value="Ank_2"/>
    <property type="match status" value="1"/>
</dbReference>
<feature type="repeat" description="ANK" evidence="3">
    <location>
        <begin position="474"/>
        <end position="506"/>
    </location>
</feature>
<reference evidence="6" key="1">
    <citation type="submission" date="2020-07" db="EMBL/GenBank/DDBJ databases">
        <title>The High-quality genome of the commercially important snow crab, Chionoecetes opilio.</title>
        <authorList>
            <person name="Jeong J.-H."/>
            <person name="Ryu S."/>
        </authorList>
    </citation>
    <scope>NUCLEOTIDE SEQUENCE</scope>
    <source>
        <strain evidence="6">MADBK_172401_WGS</strain>
        <tissue evidence="6">Digestive gland</tissue>
    </source>
</reference>
<dbReference type="Pfam" id="PF13637">
    <property type="entry name" value="Ank_4"/>
    <property type="match status" value="1"/>
</dbReference>
<dbReference type="AlphaFoldDB" id="A0A8J4YUY0"/>
<dbReference type="PROSITE" id="PS50088">
    <property type="entry name" value="ANK_REPEAT"/>
    <property type="match status" value="5"/>
</dbReference>
<feature type="repeat" description="ANK" evidence="3">
    <location>
        <begin position="6"/>
        <end position="38"/>
    </location>
</feature>
<dbReference type="SMART" id="SM00248">
    <property type="entry name" value="ANK"/>
    <property type="match status" value="7"/>
</dbReference>
<keyword evidence="2 3" id="KW-0040">ANK repeat</keyword>
<dbReference type="OrthoDB" id="194358at2759"/>
<feature type="region of interest" description="Disordered" evidence="4">
    <location>
        <begin position="280"/>
        <end position="314"/>
    </location>
</feature>
<dbReference type="PROSITE" id="PS50297">
    <property type="entry name" value="ANK_REP_REGION"/>
    <property type="match status" value="3"/>
</dbReference>
<comment type="caution">
    <text evidence="6">The sequence shown here is derived from an EMBL/GenBank/DDBJ whole genome shotgun (WGS) entry which is preliminary data.</text>
</comment>
<accession>A0A8J4YUY0</accession>
<proteinExistence type="predicted"/>
<dbReference type="SUPFAM" id="SSF48403">
    <property type="entry name" value="Ankyrin repeat"/>
    <property type="match status" value="1"/>
</dbReference>
<evidence type="ECO:0000256" key="2">
    <source>
        <dbReference type="ARBA" id="ARBA00023043"/>
    </source>
</evidence>
<dbReference type="InterPro" id="IPR002110">
    <property type="entry name" value="Ankyrin_rpt"/>
</dbReference>
<dbReference type="PANTHER" id="PTHR24198:SF165">
    <property type="entry name" value="ANKYRIN REPEAT-CONTAINING PROTEIN-RELATED"/>
    <property type="match status" value="1"/>
</dbReference>
<feature type="repeat" description="ANK" evidence="3">
    <location>
        <begin position="320"/>
        <end position="352"/>
    </location>
</feature>
<dbReference type="PROSITE" id="PS50225">
    <property type="entry name" value="SOCS"/>
    <property type="match status" value="1"/>
</dbReference>
<evidence type="ECO:0000313" key="6">
    <source>
        <dbReference type="EMBL" id="KAG0727619.1"/>
    </source>
</evidence>
<sequence length="606" mass="66036">MAALATMADMLYEAVNTGDVDVVMDLLKKGANVNVLPSCGRTALGRAAQLGHLAIVCLLLDAEKFYTTPEEEDVDTESLFSCISSSSSSHVGAVSGVTSCAPRGTLPQDQRLSPTTAAVASASSVGNLRPTLGTTLLTPQGHKCCSPSIDSETCTCSDELWGLDLSDSNQQSDWEPGCCNKELPSNNNEETSEVDIQEPYSASVCSLTTSQYTTSNIGYYVFEYREEEEDTGESSGPVVSSTEDSDSAMISERRHQYHPHRQSSSVLLQRTLGRGRANIVSSDSEFETENRRRRRHARHNHRPHRHDRDNGVRVDTPDAEHMTALHLAVQRGLVEVITLLLEGGARVNNKMNDKSTPLHIAASRGYTDILELLLGHGAKIDSLDSSDRTALIVAVSRSNVKVVQLLLERGAKVNIEEIHGKYCANANYPNGLTGTTPLHEAVEGTRDAQFVDFSTVFSLLCSHGAHLDVETITAGDTPLYRALLLEKNKAAALLIRHGVNVNHRTPTATPDYLHMVAVRGNSSLATLLLLAGFSLWSAEWLSGIFTPGTLMSRLAAVRLQPLTLADLCRIHIRQWFGERLQVSLEASSLPARVVRFLMLENVEVDL</sequence>
<gene>
    <name evidence="6" type="primary">ANKRD50_1</name>
    <name evidence="6" type="ORF">GWK47_003971</name>
</gene>
<dbReference type="CDD" id="cd03716">
    <property type="entry name" value="SOCS_ASB_like"/>
    <property type="match status" value="1"/>
</dbReference>
<feature type="repeat" description="ANK" evidence="3">
    <location>
        <begin position="353"/>
        <end position="385"/>
    </location>
</feature>
<evidence type="ECO:0000256" key="1">
    <source>
        <dbReference type="ARBA" id="ARBA00022737"/>
    </source>
</evidence>
<dbReference type="SMART" id="SM00969">
    <property type="entry name" value="SOCS_box"/>
    <property type="match status" value="1"/>
</dbReference>
<keyword evidence="1" id="KW-0677">Repeat</keyword>
<dbReference type="Gene3D" id="1.25.40.20">
    <property type="entry name" value="Ankyrin repeat-containing domain"/>
    <property type="match status" value="3"/>
</dbReference>
<evidence type="ECO:0000256" key="4">
    <source>
        <dbReference type="SAM" id="MobiDB-lite"/>
    </source>
</evidence>
<dbReference type="Proteomes" id="UP000770661">
    <property type="component" value="Unassembled WGS sequence"/>
</dbReference>
<feature type="compositionally biased region" description="Basic residues" evidence="4">
    <location>
        <begin position="291"/>
        <end position="305"/>
    </location>
</feature>
<evidence type="ECO:0000313" key="7">
    <source>
        <dbReference type="Proteomes" id="UP000770661"/>
    </source>
</evidence>
<dbReference type="InterPro" id="IPR001496">
    <property type="entry name" value="SOCS_box"/>
</dbReference>
<dbReference type="PRINTS" id="PR01415">
    <property type="entry name" value="ANKYRIN"/>
</dbReference>
<feature type="domain" description="SOCS box" evidence="5">
    <location>
        <begin position="549"/>
        <end position="603"/>
    </location>
</feature>
<organism evidence="6 7">
    <name type="scientific">Chionoecetes opilio</name>
    <name type="common">Atlantic snow crab</name>
    <name type="synonym">Cancer opilio</name>
    <dbReference type="NCBI Taxonomy" id="41210"/>
    <lineage>
        <taxon>Eukaryota</taxon>
        <taxon>Metazoa</taxon>
        <taxon>Ecdysozoa</taxon>
        <taxon>Arthropoda</taxon>
        <taxon>Crustacea</taxon>
        <taxon>Multicrustacea</taxon>
        <taxon>Malacostraca</taxon>
        <taxon>Eumalacostraca</taxon>
        <taxon>Eucarida</taxon>
        <taxon>Decapoda</taxon>
        <taxon>Pleocyemata</taxon>
        <taxon>Brachyura</taxon>
        <taxon>Eubrachyura</taxon>
        <taxon>Majoidea</taxon>
        <taxon>Majidae</taxon>
        <taxon>Chionoecetes</taxon>
    </lineage>
</organism>
<dbReference type="InterPro" id="IPR036770">
    <property type="entry name" value="Ankyrin_rpt-contain_sf"/>
</dbReference>